<evidence type="ECO:0000256" key="2">
    <source>
        <dbReference type="ARBA" id="ARBA00022598"/>
    </source>
</evidence>
<comment type="function">
    <text evidence="8">Catalyzes the ATP-dependent amidation of deamido-NAD to form NAD. Uses ammonia as a nitrogen source.</text>
</comment>
<evidence type="ECO:0000313" key="14">
    <source>
        <dbReference type="Proteomes" id="UP001481872"/>
    </source>
</evidence>
<dbReference type="EC" id="6.3.1.5" evidence="8 10"/>
<dbReference type="NCBIfam" id="TIGR00552">
    <property type="entry name" value="nadE"/>
    <property type="match status" value="1"/>
</dbReference>
<comment type="pathway">
    <text evidence="8">Cofactor biosynthesis; NAD(+) biosynthesis; NAD(+) from deamido-NAD(+) (ammonia route): step 1/1.</text>
</comment>
<dbReference type="EMBL" id="JBBNPS010000001">
    <property type="protein sequence ID" value="MEQ3352833.1"/>
    <property type="molecule type" value="Genomic_DNA"/>
</dbReference>
<evidence type="ECO:0000256" key="6">
    <source>
        <dbReference type="ARBA" id="ARBA00022842"/>
    </source>
</evidence>
<feature type="binding site" evidence="8">
    <location>
        <position position="33"/>
    </location>
    <ligand>
        <name>Mg(2+)</name>
        <dbReference type="ChEBI" id="CHEBI:18420"/>
    </ligand>
</feature>
<comment type="similarity">
    <text evidence="1 8 9">Belongs to the NAD synthetase family.</text>
</comment>
<keyword evidence="4 8" id="KW-0547">Nucleotide-binding</keyword>
<comment type="caution">
    <text evidence="8">Lacks conserved residue(s) required for the propagation of feature annotation.</text>
</comment>
<protein>
    <recommendedName>
        <fullName evidence="8 10">NH(3)-dependent NAD(+) synthetase</fullName>
        <ecNumber evidence="8 10">6.3.1.5</ecNumber>
    </recommendedName>
</protein>
<keyword evidence="5 8" id="KW-0067">ATP-binding</keyword>
<dbReference type="CDD" id="cd00553">
    <property type="entry name" value="NAD_synthase"/>
    <property type="match status" value="1"/>
</dbReference>
<evidence type="ECO:0000256" key="3">
    <source>
        <dbReference type="ARBA" id="ARBA00022723"/>
    </source>
</evidence>
<feature type="domain" description="NAD/GMP synthase" evidence="12">
    <location>
        <begin position="5"/>
        <end position="223"/>
    </location>
</feature>
<feature type="binding site" evidence="8">
    <location>
        <position position="179"/>
    </location>
    <ligand>
        <name>ATP</name>
        <dbReference type="ChEBI" id="CHEBI:30616"/>
    </ligand>
</feature>
<dbReference type="PANTHER" id="PTHR23090">
    <property type="entry name" value="NH 3 /GLUTAMINE-DEPENDENT NAD + SYNTHETASE"/>
    <property type="match status" value="1"/>
</dbReference>
<dbReference type="Proteomes" id="UP001481872">
    <property type="component" value="Unassembled WGS sequence"/>
</dbReference>
<name>A0ABV1J3Q7_9FIRM</name>
<keyword evidence="7 8" id="KW-0520">NAD</keyword>
<comment type="subunit">
    <text evidence="8">Homodimer.</text>
</comment>
<sequence>MKQEIDAVVQWMRETVAAAHADGVVFGLSGGIDSAVVAGIAKRAFGDNALGIIMPIDSNLQDEKDARLVAENLDLNVEKVDLTKTFHALVDASFESDVAMARANVKPRLRTTTLYYYAQDRNYLVCGCSNASEYYIGYFTKYGDSACDLMPIVDFVKSEVVELAKALGLPKEVIEKKPTAGLYAGQTDEDDMGFTYGELDAAVRGHNEGEHKEAIARRHKTSAHKRALPPKFER</sequence>
<evidence type="ECO:0000256" key="7">
    <source>
        <dbReference type="ARBA" id="ARBA00023027"/>
    </source>
</evidence>
<comment type="catalytic activity">
    <reaction evidence="8 10">
        <text>deamido-NAD(+) + NH4(+) + ATP = AMP + diphosphate + NAD(+) + H(+)</text>
        <dbReference type="Rhea" id="RHEA:21188"/>
        <dbReference type="ChEBI" id="CHEBI:15378"/>
        <dbReference type="ChEBI" id="CHEBI:28938"/>
        <dbReference type="ChEBI" id="CHEBI:30616"/>
        <dbReference type="ChEBI" id="CHEBI:33019"/>
        <dbReference type="ChEBI" id="CHEBI:57540"/>
        <dbReference type="ChEBI" id="CHEBI:58437"/>
        <dbReference type="ChEBI" id="CHEBI:456215"/>
        <dbReference type="EC" id="6.3.1.5"/>
    </reaction>
</comment>
<dbReference type="HAMAP" id="MF_00193">
    <property type="entry name" value="NadE_ammonia_dep"/>
    <property type="match status" value="1"/>
</dbReference>
<feature type="compositionally biased region" description="Basic residues" evidence="11">
    <location>
        <begin position="217"/>
        <end position="228"/>
    </location>
</feature>
<keyword evidence="6 8" id="KW-0460">Magnesium</keyword>
<evidence type="ECO:0000256" key="8">
    <source>
        <dbReference type="HAMAP-Rule" id="MF_00193"/>
    </source>
</evidence>
<dbReference type="GO" id="GO:0008795">
    <property type="term" value="F:NAD+ synthase activity"/>
    <property type="evidence" value="ECO:0007669"/>
    <property type="project" value="UniProtKB-EC"/>
</dbReference>
<evidence type="ECO:0000256" key="9">
    <source>
        <dbReference type="RuleBase" id="RU003811"/>
    </source>
</evidence>
<feature type="region of interest" description="Disordered" evidence="11">
    <location>
        <begin position="207"/>
        <end position="234"/>
    </location>
</feature>
<feature type="binding site" evidence="8">
    <location>
        <position position="148"/>
    </location>
    <ligand>
        <name>deamido-NAD(+)</name>
        <dbReference type="ChEBI" id="CHEBI:58437"/>
        <note>ligand shared between two neighboring subunits</note>
    </ligand>
</feature>
<reference evidence="13 14" key="1">
    <citation type="submission" date="2024-04" db="EMBL/GenBank/DDBJ databases">
        <title>Human intestinal bacterial collection.</title>
        <authorList>
            <person name="Pauvert C."/>
            <person name="Hitch T.C.A."/>
            <person name="Clavel T."/>
        </authorList>
    </citation>
    <scope>NUCLEOTIDE SEQUENCE [LARGE SCALE GENOMIC DNA]</scope>
    <source>
        <strain evidence="13 14">CLA-SR-H026</strain>
    </source>
</reference>
<accession>A0ABV1J3Q7</accession>
<evidence type="ECO:0000313" key="13">
    <source>
        <dbReference type="EMBL" id="MEQ3352833.1"/>
    </source>
</evidence>
<feature type="compositionally biased region" description="Basic and acidic residues" evidence="11">
    <location>
        <begin position="207"/>
        <end position="216"/>
    </location>
</feature>
<evidence type="ECO:0000256" key="11">
    <source>
        <dbReference type="SAM" id="MobiDB-lite"/>
    </source>
</evidence>
<gene>
    <name evidence="8 13" type="primary">nadE</name>
    <name evidence="13" type="ORF">AAA081_00740</name>
</gene>
<feature type="binding site" evidence="8">
    <location>
        <position position="133"/>
    </location>
    <ligand>
        <name>Mg(2+)</name>
        <dbReference type="ChEBI" id="CHEBI:18420"/>
    </ligand>
</feature>
<dbReference type="InterPro" id="IPR014729">
    <property type="entry name" value="Rossmann-like_a/b/a_fold"/>
</dbReference>
<evidence type="ECO:0000256" key="1">
    <source>
        <dbReference type="ARBA" id="ARBA00005859"/>
    </source>
</evidence>
<comment type="caution">
    <text evidence="13">The sequence shown here is derived from an EMBL/GenBank/DDBJ whole genome shotgun (WGS) entry which is preliminary data.</text>
</comment>
<evidence type="ECO:0000256" key="4">
    <source>
        <dbReference type="ARBA" id="ARBA00022741"/>
    </source>
</evidence>
<feature type="binding site" description="in other chain" evidence="8">
    <location>
        <position position="108"/>
    </location>
    <ligand>
        <name>deamido-NAD(+)</name>
        <dbReference type="ChEBI" id="CHEBI:58437"/>
        <note>ligand shared between two neighboring subunits</note>
    </ligand>
</feature>
<proteinExistence type="inferred from homology"/>
<dbReference type="InterPro" id="IPR022310">
    <property type="entry name" value="NAD/GMP_synthase"/>
</dbReference>
<dbReference type="Pfam" id="PF02540">
    <property type="entry name" value="NAD_synthase"/>
    <property type="match status" value="1"/>
</dbReference>
<evidence type="ECO:0000256" key="5">
    <source>
        <dbReference type="ARBA" id="ARBA00022840"/>
    </source>
</evidence>
<keyword evidence="3 8" id="KW-0479">Metal-binding</keyword>
<dbReference type="InterPro" id="IPR022926">
    <property type="entry name" value="NH(3)-dep_NAD(+)_synth"/>
</dbReference>
<feature type="binding site" evidence="8">
    <location>
        <position position="157"/>
    </location>
    <ligand>
        <name>ATP</name>
        <dbReference type="ChEBI" id="CHEBI:30616"/>
    </ligand>
</feature>
<dbReference type="InterPro" id="IPR003694">
    <property type="entry name" value="NAD_synthase"/>
</dbReference>
<keyword evidence="2 8" id="KW-0436">Ligase</keyword>
<dbReference type="RefSeq" id="WP_349053260.1">
    <property type="nucleotide sequence ID" value="NZ_JBBNPS010000001.1"/>
</dbReference>
<dbReference type="Gene3D" id="3.40.50.620">
    <property type="entry name" value="HUPs"/>
    <property type="match status" value="1"/>
</dbReference>
<organism evidence="13 14">
    <name type="scientific">Aedoeadaptatus acetigenes</name>
    <dbReference type="NCBI Taxonomy" id="2981723"/>
    <lineage>
        <taxon>Bacteria</taxon>
        <taxon>Bacillati</taxon>
        <taxon>Bacillota</taxon>
        <taxon>Tissierellia</taxon>
        <taxon>Tissierellales</taxon>
        <taxon>Peptoniphilaceae</taxon>
        <taxon>Aedoeadaptatus</taxon>
    </lineage>
</organism>
<feature type="binding site" description="in other chain" evidence="8">
    <location>
        <position position="141"/>
    </location>
    <ligand>
        <name>deamido-NAD(+)</name>
        <dbReference type="ChEBI" id="CHEBI:58437"/>
        <note>ligand shared between two neighboring subunits</note>
    </ligand>
</feature>
<evidence type="ECO:0000256" key="10">
    <source>
        <dbReference type="RuleBase" id="RU003812"/>
    </source>
</evidence>
<feature type="binding site" evidence="8">
    <location>
        <begin position="27"/>
        <end position="34"/>
    </location>
    <ligand>
        <name>ATP</name>
        <dbReference type="ChEBI" id="CHEBI:30616"/>
    </ligand>
</feature>
<dbReference type="PANTHER" id="PTHR23090:SF9">
    <property type="entry name" value="GLUTAMINE-DEPENDENT NAD(+) SYNTHETASE"/>
    <property type="match status" value="1"/>
</dbReference>
<dbReference type="SUPFAM" id="SSF52402">
    <property type="entry name" value="Adenine nucleotide alpha hydrolases-like"/>
    <property type="match status" value="1"/>
</dbReference>
<evidence type="ECO:0000259" key="12">
    <source>
        <dbReference type="Pfam" id="PF02540"/>
    </source>
</evidence>
<feature type="binding site" description="in other chain" evidence="8">
    <location>
        <begin position="224"/>
        <end position="225"/>
    </location>
    <ligand>
        <name>deamido-NAD(+)</name>
        <dbReference type="ChEBI" id="CHEBI:58437"/>
        <note>ligand shared between two neighboring subunits</note>
    </ligand>
</feature>
<keyword evidence="14" id="KW-1185">Reference proteome</keyword>